<feature type="transmembrane region" description="Helical" evidence="7">
    <location>
        <begin position="216"/>
        <end position="237"/>
    </location>
</feature>
<dbReference type="GO" id="GO:0038023">
    <property type="term" value="F:signaling receptor activity"/>
    <property type="evidence" value="ECO:0007669"/>
    <property type="project" value="TreeGrafter"/>
</dbReference>
<keyword evidence="10" id="KW-1185">Reference proteome</keyword>
<dbReference type="SMART" id="SM00013">
    <property type="entry name" value="LRRNT"/>
    <property type="match status" value="1"/>
</dbReference>
<dbReference type="PROSITE" id="PS50104">
    <property type="entry name" value="TIR"/>
    <property type="match status" value="1"/>
</dbReference>
<keyword evidence="3 7" id="KW-0812">Transmembrane</keyword>
<dbReference type="Gene3D" id="3.40.50.10140">
    <property type="entry name" value="Toll/interleukin-1 receptor homology (TIR) domain"/>
    <property type="match status" value="1"/>
</dbReference>
<dbReference type="Pfam" id="PF13676">
    <property type="entry name" value="TIR_2"/>
    <property type="match status" value="1"/>
</dbReference>
<evidence type="ECO:0000256" key="7">
    <source>
        <dbReference type="SAM" id="Phobius"/>
    </source>
</evidence>
<evidence type="ECO:0000256" key="2">
    <source>
        <dbReference type="ARBA" id="ARBA00022614"/>
    </source>
</evidence>
<keyword evidence="2" id="KW-0433">Leucine-rich repeat</keyword>
<dbReference type="InterPro" id="IPR000157">
    <property type="entry name" value="TIR_dom"/>
</dbReference>
<evidence type="ECO:0000259" key="8">
    <source>
        <dbReference type="PROSITE" id="PS50104"/>
    </source>
</evidence>
<accession>A0A9J6E4I7</accession>
<evidence type="ECO:0000256" key="1">
    <source>
        <dbReference type="ARBA" id="ARBA00004167"/>
    </source>
</evidence>
<organism evidence="9 10">
    <name type="scientific">Rhipicephalus microplus</name>
    <name type="common">Cattle tick</name>
    <name type="synonym">Boophilus microplus</name>
    <dbReference type="NCBI Taxonomy" id="6941"/>
    <lineage>
        <taxon>Eukaryota</taxon>
        <taxon>Metazoa</taxon>
        <taxon>Ecdysozoa</taxon>
        <taxon>Arthropoda</taxon>
        <taxon>Chelicerata</taxon>
        <taxon>Arachnida</taxon>
        <taxon>Acari</taxon>
        <taxon>Parasitiformes</taxon>
        <taxon>Ixodida</taxon>
        <taxon>Ixodoidea</taxon>
        <taxon>Ixodidae</taxon>
        <taxon>Rhipicephalinae</taxon>
        <taxon>Rhipicephalus</taxon>
        <taxon>Boophilus</taxon>
    </lineage>
</organism>
<dbReference type="InterPro" id="IPR000372">
    <property type="entry name" value="LRRNT"/>
</dbReference>
<dbReference type="SUPFAM" id="SSF52200">
    <property type="entry name" value="Toll/Interleukin receptor TIR domain"/>
    <property type="match status" value="1"/>
</dbReference>
<keyword evidence="4" id="KW-0732">Signal</keyword>
<reference evidence="9" key="1">
    <citation type="journal article" date="2020" name="Cell">
        <title>Large-Scale Comparative Analyses of Tick Genomes Elucidate Their Genetic Diversity and Vector Capacities.</title>
        <authorList>
            <consortium name="Tick Genome and Microbiome Consortium (TIGMIC)"/>
            <person name="Jia N."/>
            <person name="Wang J."/>
            <person name="Shi W."/>
            <person name="Du L."/>
            <person name="Sun Y."/>
            <person name="Zhan W."/>
            <person name="Jiang J.F."/>
            <person name="Wang Q."/>
            <person name="Zhang B."/>
            <person name="Ji P."/>
            <person name="Bell-Sakyi L."/>
            <person name="Cui X.M."/>
            <person name="Yuan T.T."/>
            <person name="Jiang B.G."/>
            <person name="Yang W.F."/>
            <person name="Lam T.T."/>
            <person name="Chang Q.C."/>
            <person name="Ding S.J."/>
            <person name="Wang X.J."/>
            <person name="Zhu J.G."/>
            <person name="Ruan X.D."/>
            <person name="Zhao L."/>
            <person name="Wei J.T."/>
            <person name="Ye R.Z."/>
            <person name="Que T.C."/>
            <person name="Du C.H."/>
            <person name="Zhou Y.H."/>
            <person name="Cheng J.X."/>
            <person name="Dai P.F."/>
            <person name="Guo W.B."/>
            <person name="Han X.H."/>
            <person name="Huang E.J."/>
            <person name="Li L.F."/>
            <person name="Wei W."/>
            <person name="Gao Y.C."/>
            <person name="Liu J.Z."/>
            <person name="Shao H.Z."/>
            <person name="Wang X."/>
            <person name="Wang C.C."/>
            <person name="Yang T.C."/>
            <person name="Huo Q.B."/>
            <person name="Li W."/>
            <person name="Chen H.Y."/>
            <person name="Chen S.E."/>
            <person name="Zhou L.G."/>
            <person name="Ni X.B."/>
            <person name="Tian J.H."/>
            <person name="Sheng Y."/>
            <person name="Liu T."/>
            <person name="Pan Y.S."/>
            <person name="Xia L.Y."/>
            <person name="Li J."/>
            <person name="Zhao F."/>
            <person name="Cao W.C."/>
        </authorList>
    </citation>
    <scope>NUCLEOTIDE SEQUENCE</scope>
    <source>
        <strain evidence="9">Rmic-2018</strain>
    </source>
</reference>
<reference evidence="9" key="2">
    <citation type="submission" date="2021-09" db="EMBL/GenBank/DDBJ databases">
        <authorList>
            <person name="Jia N."/>
            <person name="Wang J."/>
            <person name="Shi W."/>
            <person name="Du L."/>
            <person name="Sun Y."/>
            <person name="Zhan W."/>
            <person name="Jiang J."/>
            <person name="Wang Q."/>
            <person name="Zhang B."/>
            <person name="Ji P."/>
            <person name="Sakyi L.B."/>
            <person name="Cui X."/>
            <person name="Yuan T."/>
            <person name="Jiang B."/>
            <person name="Yang W."/>
            <person name="Lam T.T.-Y."/>
            <person name="Chang Q."/>
            <person name="Ding S."/>
            <person name="Wang X."/>
            <person name="Zhu J."/>
            <person name="Ruan X."/>
            <person name="Zhao L."/>
            <person name="Wei J."/>
            <person name="Que T."/>
            <person name="Du C."/>
            <person name="Cheng J."/>
            <person name="Dai P."/>
            <person name="Han X."/>
            <person name="Huang E."/>
            <person name="Gao Y."/>
            <person name="Liu J."/>
            <person name="Shao H."/>
            <person name="Ye R."/>
            <person name="Li L."/>
            <person name="Wei W."/>
            <person name="Wang X."/>
            <person name="Wang C."/>
            <person name="Huo Q."/>
            <person name="Li W."/>
            <person name="Guo W."/>
            <person name="Chen H."/>
            <person name="Chen S."/>
            <person name="Zhou L."/>
            <person name="Zhou L."/>
            <person name="Ni X."/>
            <person name="Tian J."/>
            <person name="Zhou Y."/>
            <person name="Sheng Y."/>
            <person name="Liu T."/>
            <person name="Pan Y."/>
            <person name="Xia L."/>
            <person name="Li J."/>
            <person name="Zhao F."/>
            <person name="Cao W."/>
        </authorList>
    </citation>
    <scope>NUCLEOTIDE SEQUENCE</scope>
    <source>
        <strain evidence="9">Rmic-2018</strain>
        <tissue evidence="9">Larvae</tissue>
    </source>
</reference>
<sequence>MQEESSIQVRGIARCAKPFWLKGEQLSLLPHEDLLRVEDKCEPGCQCHCNVGAHTERHITVNCSSATAGRIPRVLPESTTQLDLSGNGLRLLDDVIKTAAPHLEVLVLKDNALISINVTSIPLTMNHLDLRGNKLKRLPLFLVTQLNLTSIWLSGNPYTCDCDDYHFRRWLQAHGNVVRDSKDIMCGRSSNLLVSRKRFIALGQNDLCPAAIPREVVYVLVAFGLLTVLLALSATYMRYNNVLRTWMRGHGMSGLARCLTEDDTDKLFDVFVSYSSKDAGWIHDHILPELEARGLSYCTYERNFKGGYLLQDIIRDAVGCSRRTLLVLTENFLASEWCRFEFRMAHQRALQDNINRLVIVLVDELGPCELDEDLQLYVRSANYLPWGEPHFWDRLLHSLATRDARRKLIVKRRPVHIAYNATNDIELK</sequence>
<dbReference type="GO" id="GO:0045087">
    <property type="term" value="P:innate immune response"/>
    <property type="evidence" value="ECO:0007669"/>
    <property type="project" value="TreeGrafter"/>
</dbReference>
<evidence type="ECO:0000313" key="10">
    <source>
        <dbReference type="Proteomes" id="UP000821866"/>
    </source>
</evidence>
<dbReference type="GO" id="GO:0005886">
    <property type="term" value="C:plasma membrane"/>
    <property type="evidence" value="ECO:0007669"/>
    <property type="project" value="TreeGrafter"/>
</dbReference>
<gene>
    <name evidence="9" type="ORF">HPB51_023767</name>
</gene>
<dbReference type="OMA" id="PIVENIW"/>
<feature type="domain" description="TIR" evidence="8">
    <location>
        <begin position="266"/>
        <end position="399"/>
    </location>
</feature>
<name>A0A9J6E4I7_RHIMP</name>
<keyword evidence="5 7" id="KW-1133">Transmembrane helix</keyword>
<dbReference type="Proteomes" id="UP000821866">
    <property type="component" value="Chromosome 4"/>
</dbReference>
<dbReference type="GO" id="GO:0007165">
    <property type="term" value="P:signal transduction"/>
    <property type="evidence" value="ECO:0007669"/>
    <property type="project" value="InterPro"/>
</dbReference>
<dbReference type="AlphaFoldDB" id="A0A9J6E4I7"/>
<evidence type="ECO:0000256" key="4">
    <source>
        <dbReference type="ARBA" id="ARBA00022729"/>
    </source>
</evidence>
<dbReference type="PANTHER" id="PTHR24365:SF541">
    <property type="entry name" value="PROTEIN TOLL-RELATED"/>
    <property type="match status" value="1"/>
</dbReference>
<evidence type="ECO:0000313" key="9">
    <source>
        <dbReference type="EMBL" id="KAH8029202.1"/>
    </source>
</evidence>
<evidence type="ECO:0000256" key="3">
    <source>
        <dbReference type="ARBA" id="ARBA00022692"/>
    </source>
</evidence>
<dbReference type="SUPFAM" id="SSF52058">
    <property type="entry name" value="L domain-like"/>
    <property type="match status" value="1"/>
</dbReference>
<dbReference type="VEuPathDB" id="VectorBase:LOC119167259"/>
<evidence type="ECO:0000256" key="5">
    <source>
        <dbReference type="ARBA" id="ARBA00022989"/>
    </source>
</evidence>
<keyword evidence="6 7" id="KW-0472">Membrane</keyword>
<dbReference type="Gene3D" id="3.80.10.10">
    <property type="entry name" value="Ribonuclease Inhibitor"/>
    <property type="match status" value="1"/>
</dbReference>
<comment type="subcellular location">
    <subcellularLocation>
        <location evidence="1">Membrane</location>
        <topology evidence="1">Single-pass membrane protein</topology>
    </subcellularLocation>
</comment>
<protein>
    <recommendedName>
        <fullName evidence="8">TIR domain-containing protein</fullName>
    </recommendedName>
</protein>
<dbReference type="OrthoDB" id="6501450at2759"/>
<dbReference type="PANTHER" id="PTHR24365">
    <property type="entry name" value="TOLL-LIKE RECEPTOR"/>
    <property type="match status" value="1"/>
</dbReference>
<dbReference type="EMBL" id="JABSTU010000006">
    <property type="protein sequence ID" value="KAH8029202.1"/>
    <property type="molecule type" value="Genomic_DNA"/>
</dbReference>
<proteinExistence type="predicted"/>
<evidence type="ECO:0000256" key="6">
    <source>
        <dbReference type="ARBA" id="ARBA00023136"/>
    </source>
</evidence>
<dbReference type="InterPro" id="IPR032675">
    <property type="entry name" value="LRR_dom_sf"/>
</dbReference>
<dbReference type="InterPro" id="IPR035897">
    <property type="entry name" value="Toll_tir_struct_dom_sf"/>
</dbReference>
<comment type="caution">
    <text evidence="9">The sequence shown here is derived from an EMBL/GenBank/DDBJ whole genome shotgun (WGS) entry which is preliminary data.</text>
</comment>
<dbReference type="SMART" id="SM00255">
    <property type="entry name" value="TIR"/>
    <property type="match status" value="1"/>
</dbReference>